<keyword evidence="3" id="KW-0949">S-adenosyl-L-methionine</keyword>
<evidence type="ECO:0000313" key="4">
    <source>
        <dbReference type="EMBL" id="QFQ04870.1"/>
    </source>
</evidence>
<dbReference type="PIRSF" id="PIRSF000398">
    <property type="entry name" value="M_m6A_EcoRV"/>
    <property type="match status" value="1"/>
</dbReference>
<dbReference type="PRINTS" id="PR00505">
    <property type="entry name" value="D12N6MTFRASE"/>
</dbReference>
<dbReference type="InterPro" id="IPR029063">
    <property type="entry name" value="SAM-dependent_MTases_sf"/>
</dbReference>
<protein>
    <recommendedName>
        <fullName evidence="6">Site-specific DNA-methyltransferase (adenine-specific)</fullName>
    </recommendedName>
</protein>
<reference evidence="5" key="1">
    <citation type="submission" date="2019-10" db="EMBL/GenBank/DDBJ databases">
        <title>Acinetobacter baumannii strain ATCC 19606 complete genome sequence.</title>
        <authorList>
            <person name="Tillman L.N."/>
            <person name="Kenyon J."/>
            <person name="To J."/>
            <person name="Hamidian M."/>
        </authorList>
    </citation>
    <scope>NUCLEOTIDE SEQUENCE [LARGE SCALE GENOMIC DNA]</scope>
    <source>
        <strain evidence="5">ATCC 19606 / DSM 30007 / JCM 6841 / CCUG 19606 / CIP 70.34 / NBRC 109757 / NCIMB 12457 / NCTC 12156 / 81</strain>
    </source>
</reference>
<evidence type="ECO:0000313" key="5">
    <source>
        <dbReference type="Proteomes" id="UP000498640"/>
    </source>
</evidence>
<dbReference type="Pfam" id="PF02086">
    <property type="entry name" value="MethyltransfD12"/>
    <property type="match status" value="1"/>
</dbReference>
<dbReference type="InterPro" id="IPR012263">
    <property type="entry name" value="M_m6A_EcoRV"/>
</dbReference>
<evidence type="ECO:0000256" key="2">
    <source>
        <dbReference type="ARBA" id="ARBA00022679"/>
    </source>
</evidence>
<dbReference type="PANTHER" id="PTHR30481">
    <property type="entry name" value="DNA ADENINE METHYLASE"/>
    <property type="match status" value="1"/>
</dbReference>
<dbReference type="InterPro" id="IPR012327">
    <property type="entry name" value="MeTrfase_D12"/>
</dbReference>
<dbReference type="Proteomes" id="UP000498640">
    <property type="component" value="Chromosome"/>
</dbReference>
<dbReference type="PANTHER" id="PTHR30481:SF4">
    <property type="entry name" value="SITE-SPECIFIC DNA-METHYLTRANSFERASE (ADENINE-SPECIFIC)"/>
    <property type="match status" value="1"/>
</dbReference>
<reference evidence="4 5" key="2">
    <citation type="journal article" date="2020" name="Microorganisms">
        <title>Analysis of Complete Genome Sequence of Acinetobacter baumannii Strain ATCC 19606 Reveals Novel Mobile Genetic Elements and Novel Prophage.</title>
        <authorList>
            <person name="Hamidian M."/>
            <person name="Blasco L."/>
            <person name="Tillman L.N."/>
            <person name="To J."/>
            <person name="Tomas M."/>
            <person name="Myers G.S.A."/>
        </authorList>
    </citation>
    <scope>NUCLEOTIDE SEQUENCE [LARGE SCALE GENOMIC DNA]</scope>
    <source>
        <strain evidence="5">ATCC 19606 / DSM 30007 / JCM 6841 / CCUG 19606 / CIP 70.34 / NBRC 109757 / NCIMB 12457 / NCTC 12156 / 81</strain>
    </source>
</reference>
<dbReference type="EMBL" id="CP045110">
    <property type="protein sequence ID" value="QFQ04870.1"/>
    <property type="molecule type" value="Genomic_DNA"/>
</dbReference>
<accession>A0ABX6CFN8</accession>
<dbReference type="RefSeq" id="WP_000053663.1">
    <property type="nucleotide sequence ID" value="NZ_CP058289.1"/>
</dbReference>
<organism evidence="4 5">
    <name type="scientific">Acinetobacter baumannii (strain ATCC 19606 / DSM 30007 / JCM 6841 / CCUG 19606 / CIP 70.34 / NBRC 109757 / NCIMB 12457 / NCTC 12156 / 81)</name>
    <dbReference type="NCBI Taxonomy" id="575584"/>
    <lineage>
        <taxon>Bacteria</taxon>
        <taxon>Pseudomonadati</taxon>
        <taxon>Pseudomonadota</taxon>
        <taxon>Gammaproteobacteria</taxon>
        <taxon>Moraxellales</taxon>
        <taxon>Moraxellaceae</taxon>
        <taxon>Acinetobacter</taxon>
        <taxon>Acinetobacter calcoaceticus/baumannii complex</taxon>
    </lineage>
</organism>
<gene>
    <name evidence="4" type="ORF">FQU82_01438</name>
</gene>
<dbReference type="SUPFAM" id="SSF53335">
    <property type="entry name" value="S-adenosyl-L-methionine-dependent methyltransferases"/>
    <property type="match status" value="1"/>
</dbReference>
<dbReference type="Gene3D" id="3.40.50.150">
    <property type="entry name" value="Vaccinia Virus protein VP39"/>
    <property type="match status" value="2"/>
</dbReference>
<evidence type="ECO:0000256" key="1">
    <source>
        <dbReference type="ARBA" id="ARBA00022603"/>
    </source>
</evidence>
<proteinExistence type="predicted"/>
<dbReference type="GeneID" id="92893366"/>
<evidence type="ECO:0008006" key="6">
    <source>
        <dbReference type="Google" id="ProtNLM"/>
    </source>
</evidence>
<name>A0ABX6CFN8_ACIB2</name>
<keyword evidence="1" id="KW-0489">Methyltransferase</keyword>
<sequence length="275" mass="31237">MSLKHPLIRYHGGKFRMAEWIIRHFPTHETYVEPFGGGASVLLQKAPSRVEVYNDLDSDVVNFFEVLRDQQLAEQLAIQIEHTPYARTEFLNARADTTDKIERARRLVVRAQMGFGSAGATKGNTGFRLDTARGGSDIVTIWQRQPELVLQAAARLKKVLIENRDAIKVIQDHDRPETLFFIDPPYVMDTRSIGCNAYRFEMSNDDHENLISVLKNVKGKVILCGFEHPIYEALNWKKITKTVAASGQSGSVPREEVLWINPQAEKQNDLFSEVV</sequence>
<keyword evidence="5" id="KW-1185">Reference proteome</keyword>
<keyword evidence="2" id="KW-0808">Transferase</keyword>
<evidence type="ECO:0000256" key="3">
    <source>
        <dbReference type="ARBA" id="ARBA00022691"/>
    </source>
</evidence>